<comment type="catalytic activity">
    <reaction evidence="8">
        <text>apo-[ACP] + CoA = holo-[ACP] + adenosine 3',5'-bisphosphate + H(+)</text>
        <dbReference type="Rhea" id="RHEA:12068"/>
        <dbReference type="Rhea" id="RHEA-COMP:9685"/>
        <dbReference type="Rhea" id="RHEA-COMP:9690"/>
        <dbReference type="ChEBI" id="CHEBI:15378"/>
        <dbReference type="ChEBI" id="CHEBI:29999"/>
        <dbReference type="ChEBI" id="CHEBI:57287"/>
        <dbReference type="ChEBI" id="CHEBI:58343"/>
        <dbReference type="ChEBI" id="CHEBI:64479"/>
        <dbReference type="EC" id="2.7.8.7"/>
    </reaction>
</comment>
<keyword evidence="1 8" id="KW-0444">Lipid biosynthesis</keyword>
<dbReference type="EC" id="2.7.8.7" evidence="8"/>
<evidence type="ECO:0000256" key="4">
    <source>
        <dbReference type="ARBA" id="ARBA00022832"/>
    </source>
</evidence>
<keyword evidence="7 8" id="KW-0275">Fatty acid biosynthesis</keyword>
<dbReference type="AlphaFoldDB" id="A0A1L7RLQ0"/>
<keyword evidence="3 8" id="KW-0479">Metal-binding</keyword>
<feature type="domain" description="4'-phosphopantetheinyl transferase" evidence="9">
    <location>
        <begin position="20"/>
        <end position="128"/>
    </location>
</feature>
<dbReference type="NCBIfam" id="NF000831">
    <property type="entry name" value="PRK00070.3-1"/>
    <property type="match status" value="1"/>
</dbReference>
<feature type="binding site" evidence="8">
    <location>
        <position position="24"/>
    </location>
    <ligand>
        <name>Mg(2+)</name>
        <dbReference type="ChEBI" id="CHEBI:18420"/>
    </ligand>
</feature>
<protein>
    <recommendedName>
        <fullName evidence="8">Holo-[acyl-carrier-protein] synthase</fullName>
        <shortName evidence="8">Holo-ACP synthase</shortName>
        <ecNumber evidence="8">2.7.8.7</ecNumber>
    </recommendedName>
    <alternativeName>
        <fullName evidence="8">4'-phosphopantetheinyl transferase AcpS</fullName>
    </alternativeName>
</protein>
<dbReference type="SUPFAM" id="SSF56214">
    <property type="entry name" value="4'-phosphopantetheinyl transferase"/>
    <property type="match status" value="1"/>
</dbReference>
<feature type="binding site" evidence="8">
    <location>
        <position position="78"/>
    </location>
    <ligand>
        <name>Mg(2+)</name>
        <dbReference type="ChEBI" id="CHEBI:18420"/>
    </ligand>
</feature>
<organism evidence="10">
    <name type="scientific">Actinomyces succiniciruminis</name>
    <dbReference type="NCBI Taxonomy" id="1522002"/>
    <lineage>
        <taxon>Bacteria</taxon>
        <taxon>Bacillati</taxon>
        <taxon>Actinomycetota</taxon>
        <taxon>Actinomycetes</taxon>
        <taxon>Actinomycetales</taxon>
        <taxon>Actinomycetaceae</taxon>
        <taxon>Actinomyces</taxon>
    </lineage>
</organism>
<evidence type="ECO:0000256" key="7">
    <source>
        <dbReference type="ARBA" id="ARBA00023160"/>
    </source>
</evidence>
<dbReference type="Gene3D" id="3.90.470.20">
    <property type="entry name" value="4'-phosphopantetheinyl transferase domain"/>
    <property type="match status" value="1"/>
</dbReference>
<evidence type="ECO:0000256" key="3">
    <source>
        <dbReference type="ARBA" id="ARBA00022723"/>
    </source>
</evidence>
<keyword evidence="4 8" id="KW-0276">Fatty acid metabolism</keyword>
<evidence type="ECO:0000313" key="10">
    <source>
        <dbReference type="EMBL" id="CED91100.1"/>
    </source>
</evidence>
<dbReference type="GO" id="GO:0005737">
    <property type="term" value="C:cytoplasm"/>
    <property type="evidence" value="ECO:0007669"/>
    <property type="project" value="UniProtKB-SubCell"/>
</dbReference>
<name>A0A1L7RLQ0_9ACTO</name>
<evidence type="ECO:0000256" key="5">
    <source>
        <dbReference type="ARBA" id="ARBA00022842"/>
    </source>
</evidence>
<dbReference type="RefSeq" id="WP_210579869.1">
    <property type="nucleotide sequence ID" value="NZ_LK995495.1"/>
</dbReference>
<sequence>MSQPNPPSLPKVPVGAGVLGVGVDLVHVPGLAEQLHQPGTVFAERAFTARERRDAARRADATGSAQAEHLAGRWAAKEAFIKAWSQAVNTSAGRAVPPQLSPETVDWREIELITDRWGRPSLRLTGAVAVAVTDSLGDGAADPQHWPVSLTHDGDWAAAVVLYSASDAASLDRPDRA</sequence>
<accession>A0A1L7RLQ0</accession>
<dbReference type="InterPro" id="IPR037143">
    <property type="entry name" value="4-PPantetheinyl_Trfase_dom_sf"/>
</dbReference>
<evidence type="ECO:0000256" key="2">
    <source>
        <dbReference type="ARBA" id="ARBA00022679"/>
    </source>
</evidence>
<comment type="function">
    <text evidence="8">Transfers the 4'-phosphopantetheine moiety from coenzyme A to a Ser of acyl-carrier-protein.</text>
</comment>
<dbReference type="InterPro" id="IPR004568">
    <property type="entry name" value="Ppantetheine-prot_Trfase_dom"/>
</dbReference>
<evidence type="ECO:0000259" key="9">
    <source>
        <dbReference type="Pfam" id="PF01648"/>
    </source>
</evidence>
<dbReference type="InterPro" id="IPR002582">
    <property type="entry name" value="ACPS"/>
</dbReference>
<reference evidence="10" key="1">
    <citation type="submission" date="2014-07" db="EMBL/GenBank/DDBJ databases">
        <authorList>
            <person name="Zhang J.E."/>
            <person name="Yang H."/>
            <person name="Guo J."/>
            <person name="Deng Z."/>
            <person name="Luo H."/>
            <person name="Luo M."/>
            <person name="Zhao B."/>
        </authorList>
    </citation>
    <scope>NUCLEOTIDE SEQUENCE</scope>
    <source>
        <strain evidence="10">AM4</strain>
    </source>
</reference>
<evidence type="ECO:0000256" key="8">
    <source>
        <dbReference type="HAMAP-Rule" id="MF_00101"/>
    </source>
</evidence>
<keyword evidence="8" id="KW-0963">Cytoplasm</keyword>
<dbReference type="InterPro" id="IPR008278">
    <property type="entry name" value="4-PPantetheinyl_Trfase_dom"/>
</dbReference>
<proteinExistence type="inferred from homology"/>
<dbReference type="Pfam" id="PF01648">
    <property type="entry name" value="ACPS"/>
    <property type="match status" value="1"/>
</dbReference>
<dbReference type="EMBL" id="LK995495">
    <property type="protein sequence ID" value="CED91100.1"/>
    <property type="molecule type" value="Genomic_DNA"/>
</dbReference>
<dbReference type="GO" id="GO:0006633">
    <property type="term" value="P:fatty acid biosynthetic process"/>
    <property type="evidence" value="ECO:0007669"/>
    <property type="project" value="UniProtKB-UniRule"/>
</dbReference>
<keyword evidence="6 8" id="KW-0443">Lipid metabolism</keyword>
<comment type="cofactor">
    <cofactor evidence="8">
        <name>Mg(2+)</name>
        <dbReference type="ChEBI" id="CHEBI:18420"/>
    </cofactor>
</comment>
<dbReference type="HAMAP" id="MF_00101">
    <property type="entry name" value="AcpS"/>
    <property type="match status" value="1"/>
</dbReference>
<comment type="subcellular location">
    <subcellularLocation>
        <location evidence="8">Cytoplasm</location>
    </subcellularLocation>
</comment>
<comment type="similarity">
    <text evidence="8">Belongs to the P-Pant transferase superfamily. AcpS family.</text>
</comment>
<gene>
    <name evidence="8" type="primary">acpS</name>
    <name evidence="10" type="ORF">AAM4_1268</name>
</gene>
<keyword evidence="2 8" id="KW-0808">Transferase</keyword>
<keyword evidence="5 8" id="KW-0460">Magnesium</keyword>
<dbReference type="GO" id="GO:0008897">
    <property type="term" value="F:holo-[acyl-carrier-protein] synthase activity"/>
    <property type="evidence" value="ECO:0007669"/>
    <property type="project" value="UniProtKB-UniRule"/>
</dbReference>
<dbReference type="GO" id="GO:0000287">
    <property type="term" value="F:magnesium ion binding"/>
    <property type="evidence" value="ECO:0007669"/>
    <property type="project" value="UniProtKB-UniRule"/>
</dbReference>
<evidence type="ECO:0000256" key="6">
    <source>
        <dbReference type="ARBA" id="ARBA00023098"/>
    </source>
</evidence>
<dbReference type="NCBIfam" id="TIGR00556">
    <property type="entry name" value="pantethn_trn"/>
    <property type="match status" value="1"/>
</dbReference>
<evidence type="ECO:0000256" key="1">
    <source>
        <dbReference type="ARBA" id="ARBA00022516"/>
    </source>
</evidence>